<feature type="transmembrane region" description="Helical" evidence="2">
    <location>
        <begin position="280"/>
        <end position="305"/>
    </location>
</feature>
<dbReference type="InterPro" id="IPR055966">
    <property type="entry name" value="DUF7544"/>
</dbReference>
<feature type="transmembrane region" description="Helical" evidence="2">
    <location>
        <begin position="29"/>
        <end position="48"/>
    </location>
</feature>
<dbReference type="RefSeq" id="WP_014263745.1">
    <property type="nucleotide sequence ID" value="NC_016631.1"/>
</dbReference>
<organism evidence="3 4">
    <name type="scientific">Granulicella mallensis (strain ATCC BAA-1857 / DSM 23137 / MP5ACTX8)</name>
    <dbReference type="NCBI Taxonomy" id="682795"/>
    <lineage>
        <taxon>Bacteria</taxon>
        <taxon>Pseudomonadati</taxon>
        <taxon>Acidobacteriota</taxon>
        <taxon>Terriglobia</taxon>
        <taxon>Terriglobales</taxon>
        <taxon>Acidobacteriaceae</taxon>
        <taxon>Granulicella</taxon>
    </lineage>
</organism>
<evidence type="ECO:0000313" key="4">
    <source>
        <dbReference type="Proteomes" id="UP000007113"/>
    </source>
</evidence>
<feature type="region of interest" description="Disordered" evidence="1">
    <location>
        <begin position="347"/>
        <end position="377"/>
    </location>
</feature>
<dbReference type="HOGENOM" id="CLU_755988_0_0_0"/>
<gene>
    <name evidence="3" type="ordered locus">AciX8_0510</name>
</gene>
<keyword evidence="2" id="KW-0472">Membrane</keyword>
<feature type="transmembrane region" description="Helical" evidence="2">
    <location>
        <begin position="224"/>
        <end position="242"/>
    </location>
</feature>
<evidence type="ECO:0008006" key="5">
    <source>
        <dbReference type="Google" id="ProtNLM"/>
    </source>
</evidence>
<keyword evidence="4" id="KW-1185">Reference proteome</keyword>
<dbReference type="AlphaFoldDB" id="G8NPE1"/>
<feature type="compositionally biased region" description="Pro residues" evidence="1">
    <location>
        <begin position="353"/>
        <end position="364"/>
    </location>
</feature>
<protein>
    <recommendedName>
        <fullName evidence="5">Glycerophosphoryl diester phosphodiesterase membrane domain-containing protein</fullName>
    </recommendedName>
</protein>
<name>G8NPE1_GRAMM</name>
<dbReference type="OrthoDB" id="116996at2"/>
<feature type="transmembrane region" description="Helical" evidence="2">
    <location>
        <begin position="68"/>
        <end position="89"/>
    </location>
</feature>
<evidence type="ECO:0000256" key="1">
    <source>
        <dbReference type="SAM" id="MobiDB-lite"/>
    </source>
</evidence>
<evidence type="ECO:0000313" key="3">
    <source>
        <dbReference type="EMBL" id="AEU34861.1"/>
    </source>
</evidence>
<feature type="transmembrane region" description="Helical" evidence="2">
    <location>
        <begin position="248"/>
        <end position="268"/>
    </location>
</feature>
<proteinExistence type="predicted"/>
<dbReference type="EMBL" id="CP003130">
    <property type="protein sequence ID" value="AEU34861.1"/>
    <property type="molecule type" value="Genomic_DNA"/>
</dbReference>
<evidence type="ECO:0000256" key="2">
    <source>
        <dbReference type="SAM" id="Phobius"/>
    </source>
</evidence>
<reference evidence="3 4" key="1">
    <citation type="submission" date="2011-11" db="EMBL/GenBank/DDBJ databases">
        <title>Complete sequence of Granulicella mallensis MP5ACTX8.</title>
        <authorList>
            <consortium name="US DOE Joint Genome Institute"/>
            <person name="Lucas S."/>
            <person name="Copeland A."/>
            <person name="Lapidus A."/>
            <person name="Cheng J.-F."/>
            <person name="Goodwin L."/>
            <person name="Pitluck S."/>
            <person name="Peters L."/>
            <person name="Lu M."/>
            <person name="Detter J.C."/>
            <person name="Han C."/>
            <person name="Tapia R."/>
            <person name="Land M."/>
            <person name="Hauser L."/>
            <person name="Kyrpides N."/>
            <person name="Ivanova N."/>
            <person name="Mikhailova N."/>
            <person name="Pagani I."/>
            <person name="Rawat S."/>
            <person name="Mannisto M."/>
            <person name="Haggblom M."/>
            <person name="Woyke T."/>
        </authorList>
    </citation>
    <scope>NUCLEOTIDE SEQUENCE [LARGE SCALE GENOMIC DNA]</scope>
    <source>
        <strain evidence="4">ATCC BAA-1857 / DSM 23137 / MP5ACTX8</strain>
    </source>
</reference>
<keyword evidence="2" id="KW-0812">Transmembrane</keyword>
<feature type="transmembrane region" description="Helical" evidence="2">
    <location>
        <begin position="166"/>
        <end position="191"/>
    </location>
</feature>
<dbReference type="Pfam" id="PF24400">
    <property type="entry name" value="DUF7544"/>
    <property type="match status" value="1"/>
</dbReference>
<sequence length="377" mass="40707">MRPLSAVDAIAPAWNHTRRLLIAPRSWRLLLKISAVAFFANVGGGSFSSPYPGRDHLPGLSPAISASLFAVLLVIGGIASLIALALFYLGSRLQFVLFEIVLRRDTTVAPIWRRYGRATWYWMGLKLAFFAIALLCIAPLLIPIILHLIHAFGSGASMEPQNFAGFFLAIFGFGLAIFAVLIVIGAGYTLLHDFGLPFMALEGTSLTETVRRVVSLVRAEPGQMFLYLVMRVLLAFAGALIFEMALFFGLLIALIPLGGLGVVLWAVLHHAGTGGHVLMIAGWVVLGIILFVLLVGAVIMALGYLHTFLQAYALYFLGGRYPLVGQYLEPLLPPPMYAYPGVPPGDYSGHYPPAQPAEAPPSPAQEPDSNPEPDSNT</sequence>
<dbReference type="Proteomes" id="UP000007113">
    <property type="component" value="Chromosome"/>
</dbReference>
<dbReference type="KEGG" id="gma:AciX8_0510"/>
<dbReference type="eggNOG" id="ENOG50338T1">
    <property type="taxonomic scope" value="Bacteria"/>
</dbReference>
<accession>G8NPE1</accession>
<keyword evidence="2" id="KW-1133">Transmembrane helix</keyword>
<feature type="transmembrane region" description="Helical" evidence="2">
    <location>
        <begin position="120"/>
        <end position="146"/>
    </location>
</feature>